<dbReference type="SMART" id="SM00530">
    <property type="entry name" value="HTH_XRE"/>
    <property type="match status" value="1"/>
</dbReference>
<dbReference type="PANTHER" id="PTHR46558">
    <property type="entry name" value="TRACRIPTIONAL REGULATORY PROTEIN-RELATED-RELATED"/>
    <property type="match status" value="1"/>
</dbReference>
<dbReference type="AlphaFoldDB" id="A0A9X2FJY3"/>
<dbReference type="Pfam" id="PF12844">
    <property type="entry name" value="HTH_19"/>
    <property type="match status" value="1"/>
</dbReference>
<proteinExistence type="predicted"/>
<reference evidence="3 4" key="1">
    <citation type="journal article" date="2023" name="Int. J. Syst. Evol. Microbiol.">
        <title>Ligilactobacillus ubinensis sp. nov., a novel species isolated from the wild ferment of a durian fruit (Durio zibethinus).</title>
        <authorList>
            <person name="Heng Y.C."/>
            <person name="Menon N."/>
            <person name="Chen B."/>
            <person name="Loo B.Z.L."/>
            <person name="Wong G.W.J."/>
            <person name="Lim A.C.H."/>
            <person name="Silvaraju S."/>
            <person name="Kittelmann S."/>
        </authorList>
    </citation>
    <scope>NUCLEOTIDE SEQUENCE [LARGE SCALE GENOMIC DNA]</scope>
    <source>
        <strain evidence="3 4">WILCCON 0076</strain>
    </source>
</reference>
<dbReference type="PANTHER" id="PTHR46558:SF4">
    <property type="entry name" value="DNA-BIDING PHAGE PROTEIN"/>
    <property type="match status" value="1"/>
</dbReference>
<dbReference type="GO" id="GO:0003677">
    <property type="term" value="F:DNA binding"/>
    <property type="evidence" value="ECO:0007669"/>
    <property type="project" value="UniProtKB-KW"/>
</dbReference>
<keyword evidence="4" id="KW-1185">Reference proteome</keyword>
<dbReference type="CDD" id="cd00093">
    <property type="entry name" value="HTH_XRE"/>
    <property type="match status" value="1"/>
</dbReference>
<dbReference type="InterPro" id="IPR010982">
    <property type="entry name" value="Lambda_DNA-bd_dom_sf"/>
</dbReference>
<evidence type="ECO:0000259" key="2">
    <source>
        <dbReference type="PROSITE" id="PS50943"/>
    </source>
</evidence>
<dbReference type="Proteomes" id="UP001139006">
    <property type="component" value="Unassembled WGS sequence"/>
</dbReference>
<dbReference type="Gene3D" id="1.10.260.40">
    <property type="entry name" value="lambda repressor-like DNA-binding domains"/>
    <property type="match status" value="1"/>
</dbReference>
<comment type="caution">
    <text evidence="3">The sequence shown here is derived from an EMBL/GenBank/DDBJ whole genome shotgun (WGS) entry which is preliminary data.</text>
</comment>
<dbReference type="EMBL" id="JAIULA010000010">
    <property type="protein sequence ID" value="MCP0887006.1"/>
    <property type="molecule type" value="Genomic_DNA"/>
</dbReference>
<dbReference type="InterPro" id="IPR001387">
    <property type="entry name" value="Cro/C1-type_HTH"/>
</dbReference>
<protein>
    <submittedName>
        <fullName evidence="3">Helix-turn-helix transcriptional regulator</fullName>
    </submittedName>
</protein>
<dbReference type="SUPFAM" id="SSF47413">
    <property type="entry name" value="lambda repressor-like DNA-binding domains"/>
    <property type="match status" value="1"/>
</dbReference>
<keyword evidence="1" id="KW-0238">DNA-binding</keyword>
<evidence type="ECO:0000313" key="3">
    <source>
        <dbReference type="EMBL" id="MCP0887006.1"/>
    </source>
</evidence>
<feature type="domain" description="HTH cro/C1-type" evidence="2">
    <location>
        <begin position="5"/>
        <end position="59"/>
    </location>
</feature>
<gene>
    <name evidence="3" type="ORF">LB941_06615</name>
</gene>
<evidence type="ECO:0000256" key="1">
    <source>
        <dbReference type="ARBA" id="ARBA00023125"/>
    </source>
</evidence>
<evidence type="ECO:0000313" key="4">
    <source>
        <dbReference type="Proteomes" id="UP001139006"/>
    </source>
</evidence>
<dbReference type="RefSeq" id="WP_253360506.1">
    <property type="nucleotide sequence ID" value="NZ_JAIULA010000010.1"/>
</dbReference>
<dbReference type="PROSITE" id="PS50943">
    <property type="entry name" value="HTH_CROC1"/>
    <property type="match status" value="1"/>
</dbReference>
<organism evidence="3 4">
    <name type="scientific">Ligilactobacillus ubinensis</name>
    <dbReference type="NCBI Taxonomy" id="2876789"/>
    <lineage>
        <taxon>Bacteria</taxon>
        <taxon>Bacillati</taxon>
        <taxon>Bacillota</taxon>
        <taxon>Bacilli</taxon>
        <taxon>Lactobacillales</taxon>
        <taxon>Lactobacillaceae</taxon>
        <taxon>Ligilactobacillus</taxon>
    </lineage>
</organism>
<sequence length="80" mass="9351">MKLTLKALRVLYGMTQKEVAEKIGVSVDTWSSYENANTFPNTKILNKIQEIFGISYNDLVFSRYIRLNRENEIKNHKTKP</sequence>
<name>A0A9X2FJY3_9LACO</name>
<accession>A0A9X2FJY3</accession>